<protein>
    <submittedName>
        <fullName evidence="1">Uncharacterized protein</fullName>
    </submittedName>
</protein>
<proteinExistence type="predicted"/>
<evidence type="ECO:0000313" key="2">
    <source>
        <dbReference type="Proteomes" id="UP000484164"/>
    </source>
</evidence>
<keyword evidence="2" id="KW-1185">Reference proteome</keyword>
<gene>
    <name evidence="1" type="ORF">F8C82_09140</name>
</gene>
<comment type="caution">
    <text evidence="1">The sequence shown here is derived from an EMBL/GenBank/DDBJ whole genome shotgun (WGS) entry which is preliminary data.</text>
</comment>
<accession>A0A6L3ZEP2</accession>
<dbReference type="Proteomes" id="UP000484164">
    <property type="component" value="Unassembled WGS sequence"/>
</dbReference>
<evidence type="ECO:0000313" key="1">
    <source>
        <dbReference type="EMBL" id="KAB2815852.1"/>
    </source>
</evidence>
<reference evidence="1 2" key="1">
    <citation type="submission" date="2019-10" db="EMBL/GenBank/DDBJ databases">
        <title>Genome sequence of Phaeocystidibacter marisrubri JCM30614 (type strain).</title>
        <authorList>
            <person name="Bowman J.P."/>
        </authorList>
    </citation>
    <scope>NUCLEOTIDE SEQUENCE [LARGE SCALE GENOMIC DNA]</scope>
    <source>
        <strain evidence="1 2">JCM 30614</strain>
    </source>
</reference>
<organism evidence="1 2">
    <name type="scientific">Phaeocystidibacter marisrubri</name>
    <dbReference type="NCBI Taxonomy" id="1577780"/>
    <lineage>
        <taxon>Bacteria</taxon>
        <taxon>Pseudomonadati</taxon>
        <taxon>Bacteroidota</taxon>
        <taxon>Flavobacteriia</taxon>
        <taxon>Flavobacteriales</taxon>
        <taxon>Phaeocystidibacteraceae</taxon>
        <taxon>Phaeocystidibacter</taxon>
    </lineage>
</organism>
<sequence>MNKRTIFSILGLGLLVFACGEDPVTSTGFEFTSNMNLDVELSGETRDTFIDVDVPNREITYVTGRNKLRGELSISLYNRSNGNFEGALEWTDRIYTEETEVRTFDPNSGTWSTQTTTVTNQVEPFIDSSFFVEGHIGANYFQLLRPQEFGEDPKPFYRTRTGLDFQTAKHSERELIGLAGYPEVYTELTGDPDSIQYHYYYVRQVWQLDTMKLSK</sequence>
<dbReference type="AlphaFoldDB" id="A0A6L3ZEP2"/>
<dbReference type="EMBL" id="WBVQ01000002">
    <property type="protein sequence ID" value="KAB2815852.1"/>
    <property type="molecule type" value="Genomic_DNA"/>
</dbReference>
<name>A0A6L3ZEP2_9FLAO</name>
<dbReference type="PROSITE" id="PS51257">
    <property type="entry name" value="PROKAR_LIPOPROTEIN"/>
    <property type="match status" value="1"/>
</dbReference>
<dbReference type="RefSeq" id="WP_151693281.1">
    <property type="nucleotide sequence ID" value="NZ_BMGX01000001.1"/>
</dbReference>